<dbReference type="Proteomes" id="UP000275676">
    <property type="component" value="Chromosome"/>
</dbReference>
<organism evidence="2 3">
    <name type="scientific">Salmonella enterica subsp. arizonae</name>
    <dbReference type="NCBI Taxonomy" id="59203"/>
    <lineage>
        <taxon>Bacteria</taxon>
        <taxon>Pseudomonadati</taxon>
        <taxon>Pseudomonadota</taxon>
        <taxon>Gammaproteobacteria</taxon>
        <taxon>Enterobacterales</taxon>
        <taxon>Enterobacteriaceae</taxon>
        <taxon>Salmonella</taxon>
    </lineage>
</organism>
<proteinExistence type="predicted"/>
<evidence type="ECO:0000313" key="3">
    <source>
        <dbReference type="Proteomes" id="UP000275676"/>
    </source>
</evidence>
<protein>
    <submittedName>
        <fullName evidence="2">Uncharacterized protein</fullName>
    </submittedName>
</protein>
<gene>
    <name evidence="2" type="ORF">NCTC10047_02529</name>
</gene>
<dbReference type="EMBL" id="LR134156">
    <property type="protein sequence ID" value="VEA76636.1"/>
    <property type="molecule type" value="Genomic_DNA"/>
</dbReference>
<keyword evidence="1" id="KW-1133">Transmembrane helix</keyword>
<name>A0A3S4IAG5_SALER</name>
<reference evidence="2 3" key="1">
    <citation type="submission" date="2018-12" db="EMBL/GenBank/DDBJ databases">
        <authorList>
            <consortium name="Pathogen Informatics"/>
        </authorList>
    </citation>
    <scope>NUCLEOTIDE SEQUENCE [LARGE SCALE GENOMIC DNA]</scope>
    <source>
        <strain evidence="2 3">NCTC10047</strain>
    </source>
</reference>
<sequence length="35" mass="3605">MCNKIILAMTAAGMMCATSALLLVLLPPLTLAEGQ</sequence>
<keyword evidence="1" id="KW-0472">Membrane</keyword>
<feature type="transmembrane region" description="Helical" evidence="1">
    <location>
        <begin position="6"/>
        <end position="26"/>
    </location>
</feature>
<accession>A0A3S4IAG5</accession>
<evidence type="ECO:0000313" key="2">
    <source>
        <dbReference type="EMBL" id="VEA76636.1"/>
    </source>
</evidence>
<keyword evidence="1" id="KW-0812">Transmembrane</keyword>
<dbReference type="AlphaFoldDB" id="A0A3S4IAG5"/>
<evidence type="ECO:0000256" key="1">
    <source>
        <dbReference type="SAM" id="Phobius"/>
    </source>
</evidence>